<reference evidence="6 7" key="1">
    <citation type="submission" date="2024-01" db="EMBL/GenBank/DDBJ databases">
        <title>Complete genome of Cladobotryum mycophilum ATHUM6906.</title>
        <authorList>
            <person name="Christinaki A.C."/>
            <person name="Myridakis A.I."/>
            <person name="Kouvelis V.N."/>
        </authorList>
    </citation>
    <scope>NUCLEOTIDE SEQUENCE [LARGE SCALE GENOMIC DNA]</scope>
    <source>
        <strain evidence="6 7">ATHUM6906</strain>
    </source>
</reference>
<accession>A0ABR0S820</accession>
<dbReference type="InterPro" id="IPR036318">
    <property type="entry name" value="FAD-bd_PCMH-like_sf"/>
</dbReference>
<dbReference type="InterPro" id="IPR016169">
    <property type="entry name" value="FAD-bd_PCMH_sub2"/>
</dbReference>
<name>A0ABR0S820_9HYPO</name>
<dbReference type="Proteomes" id="UP001338125">
    <property type="component" value="Unassembled WGS sequence"/>
</dbReference>
<dbReference type="PANTHER" id="PTHR42973:SF22">
    <property type="entry name" value="FAD-BINDING PCMH-TYPE DOMAIN-CONTAINING PROTEIN-RELATED"/>
    <property type="match status" value="1"/>
</dbReference>
<keyword evidence="3" id="KW-0274">FAD</keyword>
<feature type="domain" description="FAD-binding PCMH-type" evidence="5">
    <location>
        <begin position="44"/>
        <end position="221"/>
    </location>
</feature>
<keyword evidence="6" id="KW-0503">Monooxygenase</keyword>
<dbReference type="Pfam" id="PF01565">
    <property type="entry name" value="FAD_binding_4"/>
    <property type="match status" value="1"/>
</dbReference>
<dbReference type="SUPFAM" id="SSF56176">
    <property type="entry name" value="FAD-binding/transporter-associated domain-like"/>
    <property type="match status" value="1"/>
</dbReference>
<evidence type="ECO:0000256" key="2">
    <source>
        <dbReference type="ARBA" id="ARBA00022630"/>
    </source>
</evidence>
<comment type="caution">
    <text evidence="6">The sequence shown here is derived from an EMBL/GenBank/DDBJ whole genome shotgun (WGS) entry which is preliminary data.</text>
</comment>
<dbReference type="InterPro" id="IPR050416">
    <property type="entry name" value="FAD-linked_Oxidoreductase"/>
</dbReference>
<evidence type="ECO:0000313" key="6">
    <source>
        <dbReference type="EMBL" id="KAK5988319.1"/>
    </source>
</evidence>
<organism evidence="6 7">
    <name type="scientific">Cladobotryum mycophilum</name>
    <dbReference type="NCBI Taxonomy" id="491253"/>
    <lineage>
        <taxon>Eukaryota</taxon>
        <taxon>Fungi</taxon>
        <taxon>Dikarya</taxon>
        <taxon>Ascomycota</taxon>
        <taxon>Pezizomycotina</taxon>
        <taxon>Sordariomycetes</taxon>
        <taxon>Hypocreomycetidae</taxon>
        <taxon>Hypocreales</taxon>
        <taxon>Hypocreaceae</taxon>
        <taxon>Cladobotryum</taxon>
    </lineage>
</organism>
<gene>
    <name evidence="6" type="ORF">PT974_12469</name>
</gene>
<evidence type="ECO:0000313" key="7">
    <source>
        <dbReference type="Proteomes" id="UP001338125"/>
    </source>
</evidence>
<dbReference type="EMBL" id="JAVFKD010000016">
    <property type="protein sequence ID" value="KAK5988319.1"/>
    <property type="molecule type" value="Genomic_DNA"/>
</dbReference>
<dbReference type="PROSITE" id="PS51387">
    <property type="entry name" value="FAD_PCMH"/>
    <property type="match status" value="1"/>
</dbReference>
<keyword evidence="4" id="KW-0560">Oxidoreductase</keyword>
<dbReference type="InterPro" id="IPR006094">
    <property type="entry name" value="Oxid_FAD_bind_N"/>
</dbReference>
<dbReference type="Gene3D" id="3.30.465.10">
    <property type="match status" value="1"/>
</dbReference>
<comment type="similarity">
    <text evidence="1">Belongs to the oxygen-dependent FAD-linked oxidoreductase family.</text>
</comment>
<dbReference type="PANTHER" id="PTHR42973">
    <property type="entry name" value="BINDING OXIDOREDUCTASE, PUTATIVE (AFU_ORTHOLOGUE AFUA_1G17690)-RELATED"/>
    <property type="match status" value="1"/>
</dbReference>
<evidence type="ECO:0000259" key="5">
    <source>
        <dbReference type="PROSITE" id="PS51387"/>
    </source>
</evidence>
<evidence type="ECO:0000256" key="4">
    <source>
        <dbReference type="ARBA" id="ARBA00023002"/>
    </source>
</evidence>
<dbReference type="InterPro" id="IPR016166">
    <property type="entry name" value="FAD-bd_PCMH"/>
</dbReference>
<keyword evidence="2" id="KW-0285">Flavoprotein</keyword>
<evidence type="ECO:0000256" key="3">
    <source>
        <dbReference type="ARBA" id="ARBA00022827"/>
    </source>
</evidence>
<evidence type="ECO:0000256" key="1">
    <source>
        <dbReference type="ARBA" id="ARBA00005466"/>
    </source>
</evidence>
<sequence length="629" mass="68610">MGQPAALTSQCHELSSGLESDKIFFKGTDSYSSSLSSYFSQQESELYPACIVSPTAAEDVATVLRSLSTTADPSGKCINIAIRSGGHAAHAGAANIENGVTVDLRRLNGIEVSHDRKTVSIGPGATWGDVYSKLDGLGLSVAGGRAAPVGVGGLTTGGGVSYFSPRYGWACDTVSNYQVVLADGSIVNANAECNPDLHVALRGGSNNFGIVTRFDMNAFEQGKLWGGSVYHSLDTIDDNLKAFGAFNSATDYDEYASLITSFGFAAGQGAAIVNSLEYTKPVENPPAFKHLLEIPSLMSTMRISNMSDISKEQGSFSPDGKRQLAHVITHGSTLEMLNATFLRWNQSLPEIENVPNIVWSMSLEPLPPAIYKRATTDNSLGLGDRSKALVITLLTGMWTDKKDDDKVQQAASKMFDDLEADAKRLGEYDPFVYLNYAAPSQDPIRSYGEKSVEHLKRVRESVDPTGFFTHRVPAASVTDNATESTHKPNDAWDGHCYVAPWPGGVYKIIEKSSGRAMALNKDRYICLEEVGDDQRSRNHWQCVEKNGYFGFVNVNTGDYMGRDGKFGLRCWGVDVGVWEFVIPRKNPDGGYELLLLFEPNLLRRICVHEDGTSLQLRLHGITMWEFIKV</sequence>
<proteinExistence type="inferred from homology"/>
<dbReference type="GO" id="GO:0004497">
    <property type="term" value="F:monooxygenase activity"/>
    <property type="evidence" value="ECO:0007669"/>
    <property type="project" value="UniProtKB-KW"/>
</dbReference>
<protein>
    <submittedName>
        <fullName evidence="6">FAD-dependent monooxygenase CTB5</fullName>
    </submittedName>
</protein>
<keyword evidence="7" id="KW-1185">Reference proteome</keyword>